<evidence type="ECO:0000313" key="3">
    <source>
        <dbReference type="EMBL" id="QED29748.1"/>
    </source>
</evidence>
<dbReference type="InterPro" id="IPR036465">
    <property type="entry name" value="vWFA_dom_sf"/>
</dbReference>
<dbReference type="RefSeq" id="WP_146962981.1">
    <property type="nucleotide sequence ID" value="NZ_CP042467.1"/>
</dbReference>
<reference evidence="3 4" key="1">
    <citation type="submission" date="2019-08" db="EMBL/GenBank/DDBJ databases">
        <authorList>
            <person name="Liang Q."/>
        </authorList>
    </citation>
    <scope>NUCLEOTIDE SEQUENCE [LARGE SCALE GENOMIC DNA]</scope>
    <source>
        <strain evidence="3 4">V1718</strain>
    </source>
</reference>
<evidence type="ECO:0000256" key="1">
    <source>
        <dbReference type="SAM" id="SignalP"/>
    </source>
</evidence>
<feature type="signal peptide" evidence="1">
    <location>
        <begin position="1"/>
        <end position="22"/>
    </location>
</feature>
<dbReference type="KEGG" id="bbae:FRD01_21435"/>
<evidence type="ECO:0000313" key="4">
    <source>
        <dbReference type="Proteomes" id="UP000321595"/>
    </source>
</evidence>
<dbReference type="EMBL" id="CP042467">
    <property type="protein sequence ID" value="QED29748.1"/>
    <property type="molecule type" value="Genomic_DNA"/>
</dbReference>
<gene>
    <name evidence="3" type="ORF">FRD01_21435</name>
</gene>
<feature type="chain" id="PRO_5022796475" evidence="1">
    <location>
        <begin position="23"/>
        <end position="452"/>
    </location>
</feature>
<evidence type="ECO:0000259" key="2">
    <source>
        <dbReference type="PROSITE" id="PS50234"/>
    </source>
</evidence>
<keyword evidence="1" id="KW-0732">Signal</keyword>
<organism evidence="3 4">
    <name type="scientific">Microvenator marinus</name>
    <dbReference type="NCBI Taxonomy" id="2600177"/>
    <lineage>
        <taxon>Bacteria</taxon>
        <taxon>Deltaproteobacteria</taxon>
        <taxon>Bradymonadales</taxon>
        <taxon>Microvenatoraceae</taxon>
        <taxon>Microvenator</taxon>
    </lineage>
</organism>
<dbReference type="PANTHER" id="PTHR10579:SF43">
    <property type="entry name" value="ZINC FINGER (C3HC4-TYPE RING FINGER) FAMILY PROTEIN"/>
    <property type="match status" value="1"/>
</dbReference>
<protein>
    <submittedName>
        <fullName evidence="3">VWA domain-containing protein</fullName>
    </submittedName>
</protein>
<dbReference type="Pfam" id="PF00092">
    <property type="entry name" value="VWA"/>
    <property type="match status" value="1"/>
</dbReference>
<dbReference type="Gene3D" id="3.40.50.410">
    <property type="entry name" value="von Willebrand factor, type A domain"/>
    <property type="match status" value="1"/>
</dbReference>
<dbReference type="InterPro" id="IPR002035">
    <property type="entry name" value="VWF_A"/>
</dbReference>
<dbReference type="InterPro" id="IPR051266">
    <property type="entry name" value="CLCR"/>
</dbReference>
<dbReference type="PROSITE" id="PS50234">
    <property type="entry name" value="VWFA"/>
    <property type="match status" value="1"/>
</dbReference>
<sequence length="452" mass="48389">MKTLATIIALLALMSTSLTASARVQPQAPLKLNTSISHPHLPANTTQEVYATVRVTGGPAQATSERAPLNVALVIDRSTSMSGGRLEQAKNAAIQFVRMLQPTDRLAIASYGSDVSQEMVSKPATPQNKELMELAISRIELSGATNLSGGLELGVQLISGHRSDETVNRVILLSDGHANNGITSVEGLANLARGTLEKGISISTMGIGLDYNEELMTQIAVNAAGNYYFVEDEKALAQIFEKEAKGLSSTVARKAVLTLTAGPGVEVLGIEGYTFRTKGNKTTVSLAEFYANQAKDLLVRMSVTTPADGSMKVLSAYLSFEAVGKDEKSAISKTMSASVTTNRELVQKVDTGVMKRVQQAEVARNMEEAMKAYERGEAQKAAEIVRAQRQSNAAKGAKYDFADDADFARVNEELAEMEADVQAAPAASTQGKRSIKEKKARAYEIQMDSANF</sequence>
<accession>A0A5B8XXN3</accession>
<proteinExistence type="predicted"/>
<dbReference type="PANTHER" id="PTHR10579">
    <property type="entry name" value="CALCIUM-ACTIVATED CHLORIDE CHANNEL REGULATOR"/>
    <property type="match status" value="1"/>
</dbReference>
<dbReference type="Proteomes" id="UP000321595">
    <property type="component" value="Chromosome"/>
</dbReference>
<keyword evidence="4" id="KW-1185">Reference proteome</keyword>
<feature type="domain" description="VWFA" evidence="2">
    <location>
        <begin position="70"/>
        <end position="243"/>
    </location>
</feature>
<dbReference type="OrthoDB" id="9781333at2"/>
<name>A0A5B8XXN3_9DELT</name>
<dbReference type="SMART" id="SM00327">
    <property type="entry name" value="VWA"/>
    <property type="match status" value="1"/>
</dbReference>
<dbReference type="SUPFAM" id="SSF53300">
    <property type="entry name" value="vWA-like"/>
    <property type="match status" value="1"/>
</dbReference>
<dbReference type="AlphaFoldDB" id="A0A5B8XXN3"/>